<organism evidence="2 3">
    <name type="scientific">Callipepla squamata</name>
    <name type="common">Scaled quail</name>
    <dbReference type="NCBI Taxonomy" id="9009"/>
    <lineage>
        <taxon>Eukaryota</taxon>
        <taxon>Metazoa</taxon>
        <taxon>Chordata</taxon>
        <taxon>Craniata</taxon>
        <taxon>Vertebrata</taxon>
        <taxon>Euteleostomi</taxon>
        <taxon>Archelosauria</taxon>
        <taxon>Archosauria</taxon>
        <taxon>Dinosauria</taxon>
        <taxon>Saurischia</taxon>
        <taxon>Theropoda</taxon>
        <taxon>Coelurosauria</taxon>
        <taxon>Aves</taxon>
        <taxon>Neognathae</taxon>
        <taxon>Galloanserae</taxon>
        <taxon>Galliformes</taxon>
        <taxon>Odontophoridae</taxon>
        <taxon>Callipepla</taxon>
    </lineage>
</organism>
<dbReference type="AlphaFoldDB" id="A0A226N6N7"/>
<feature type="compositionally biased region" description="Polar residues" evidence="1">
    <location>
        <begin position="1"/>
        <end position="12"/>
    </location>
</feature>
<dbReference type="InterPro" id="IPR051235">
    <property type="entry name" value="CEP152/SHC-Transforming"/>
</dbReference>
<feature type="compositionally biased region" description="Acidic residues" evidence="1">
    <location>
        <begin position="131"/>
        <end position="143"/>
    </location>
</feature>
<protein>
    <submittedName>
        <fullName evidence="2">Uncharacterized protein</fullName>
    </submittedName>
</protein>
<dbReference type="Pfam" id="PF25769">
    <property type="entry name" value="PLK4_bind_CEP152"/>
    <property type="match status" value="1"/>
</dbReference>
<feature type="region of interest" description="Disordered" evidence="1">
    <location>
        <begin position="131"/>
        <end position="158"/>
    </location>
</feature>
<feature type="region of interest" description="Disordered" evidence="1">
    <location>
        <begin position="1"/>
        <end position="22"/>
    </location>
</feature>
<sequence length="202" mass="23759">MSLNFDSEALQTQHEDEGYDQEDYAREQELQQLLTDLPHDMLEDSGDQLSNYLDSPIHETEEQSHEALNPDRRWTDRLLITDGQNGYEQGQNLYPEKFLCDQQNDHVEKLAKNWNDLCNSEQVKHLYDVEEDHSDQNSQEDPDGVYLDRDGFNAPGRYQQNNLYHLPENFSPYTNDHSPEFISQQNQIINFPDSPKEHLKVF</sequence>
<proteinExistence type="predicted"/>
<evidence type="ECO:0000256" key="1">
    <source>
        <dbReference type="SAM" id="MobiDB-lite"/>
    </source>
</evidence>
<dbReference type="STRING" id="9009.A0A226N6N7"/>
<dbReference type="PANTHER" id="PTHR10337">
    <property type="entry name" value="SHC TRANSFORMING PROTEIN"/>
    <property type="match status" value="1"/>
</dbReference>
<reference evidence="2 3" key="1">
    <citation type="submission" date="2016-07" db="EMBL/GenBank/DDBJ databases">
        <title>Disparate Historic Effective Population Sizes Predicted by Modern Levels of Genome Diversity for the Scaled Quail (Callipepla squamata) and the Northern Bobwhite (Colinus virginianus): Inferences from First and Second Generation Draft Genome Assemblies for Sympatric New World Quail.</title>
        <authorList>
            <person name="Oldeschulte D.L."/>
            <person name="Halley Y.A."/>
            <person name="Bhattarai E.K."/>
            <person name="Brashear W.A."/>
            <person name="Hill J."/>
            <person name="Metz R.P."/>
            <person name="Johnson C.D."/>
            <person name="Rollins D."/>
            <person name="Peterson M.J."/>
            <person name="Bickhart D.M."/>
            <person name="Decker J.E."/>
            <person name="Seabury C.M."/>
        </authorList>
    </citation>
    <scope>NUCLEOTIDE SEQUENCE [LARGE SCALE GENOMIC DNA]</scope>
    <source>
        <strain evidence="2 3">Texas</strain>
        <tissue evidence="2">Leg muscle</tissue>
    </source>
</reference>
<evidence type="ECO:0000313" key="2">
    <source>
        <dbReference type="EMBL" id="OXB63253.1"/>
    </source>
</evidence>
<gene>
    <name evidence="2" type="ORF">ASZ78_011202</name>
</gene>
<dbReference type="EMBL" id="MCFN01000174">
    <property type="protein sequence ID" value="OXB63253.1"/>
    <property type="molecule type" value="Genomic_DNA"/>
</dbReference>
<dbReference type="GO" id="GO:0005813">
    <property type="term" value="C:centrosome"/>
    <property type="evidence" value="ECO:0007669"/>
    <property type="project" value="TreeGrafter"/>
</dbReference>
<comment type="caution">
    <text evidence="2">The sequence shown here is derived from an EMBL/GenBank/DDBJ whole genome shotgun (WGS) entry which is preliminary data.</text>
</comment>
<evidence type="ECO:0000313" key="3">
    <source>
        <dbReference type="Proteomes" id="UP000198323"/>
    </source>
</evidence>
<dbReference type="InterPro" id="IPR057664">
    <property type="entry name" value="CEP152_PLK4_bind"/>
</dbReference>
<dbReference type="GO" id="GO:0007099">
    <property type="term" value="P:centriole replication"/>
    <property type="evidence" value="ECO:0007669"/>
    <property type="project" value="TreeGrafter"/>
</dbReference>
<dbReference type="Proteomes" id="UP000198323">
    <property type="component" value="Unassembled WGS sequence"/>
</dbReference>
<name>A0A226N6N7_CALSU</name>
<dbReference type="PANTHER" id="PTHR10337:SF6">
    <property type="entry name" value="CENTROSOMAL PROTEIN OF 152 KDA"/>
    <property type="match status" value="1"/>
</dbReference>
<keyword evidence="3" id="KW-1185">Reference proteome</keyword>
<accession>A0A226N6N7</accession>
<dbReference type="OrthoDB" id="10064205at2759"/>